<keyword evidence="1" id="KW-0812">Transmembrane</keyword>
<dbReference type="Proteomes" id="UP000596742">
    <property type="component" value="Unassembled WGS sequence"/>
</dbReference>
<evidence type="ECO:0000313" key="3">
    <source>
        <dbReference type="Proteomes" id="UP000596742"/>
    </source>
</evidence>
<organism evidence="2 3">
    <name type="scientific">Mytilus galloprovincialis</name>
    <name type="common">Mediterranean mussel</name>
    <dbReference type="NCBI Taxonomy" id="29158"/>
    <lineage>
        <taxon>Eukaryota</taxon>
        <taxon>Metazoa</taxon>
        <taxon>Spiralia</taxon>
        <taxon>Lophotrochozoa</taxon>
        <taxon>Mollusca</taxon>
        <taxon>Bivalvia</taxon>
        <taxon>Autobranchia</taxon>
        <taxon>Pteriomorphia</taxon>
        <taxon>Mytilida</taxon>
        <taxon>Mytiloidea</taxon>
        <taxon>Mytilidae</taxon>
        <taxon>Mytilinae</taxon>
        <taxon>Mytilus</taxon>
    </lineage>
</organism>
<comment type="caution">
    <text evidence="2">The sequence shown here is derived from an EMBL/GenBank/DDBJ whole genome shotgun (WGS) entry which is preliminary data.</text>
</comment>
<dbReference type="EMBL" id="UYJE01009140">
    <property type="protein sequence ID" value="VDI70365.1"/>
    <property type="molecule type" value="Genomic_DNA"/>
</dbReference>
<keyword evidence="1" id="KW-0472">Membrane</keyword>
<evidence type="ECO:0000256" key="1">
    <source>
        <dbReference type="SAM" id="Phobius"/>
    </source>
</evidence>
<keyword evidence="1" id="KW-1133">Transmembrane helix</keyword>
<dbReference type="AlphaFoldDB" id="A0A8B6GXB5"/>
<accession>A0A8B6GXB5</accession>
<protein>
    <submittedName>
        <fullName evidence="2">Uncharacterized protein</fullName>
    </submittedName>
</protein>
<evidence type="ECO:0000313" key="2">
    <source>
        <dbReference type="EMBL" id="VDI70365.1"/>
    </source>
</evidence>
<proteinExistence type="predicted"/>
<name>A0A8B6GXB5_MYTGA</name>
<reference evidence="2" key="1">
    <citation type="submission" date="2018-11" db="EMBL/GenBank/DDBJ databases">
        <authorList>
            <person name="Alioto T."/>
            <person name="Alioto T."/>
        </authorList>
    </citation>
    <scope>NUCLEOTIDE SEQUENCE</scope>
</reference>
<sequence length="300" mass="34617">MIENGTTTKDSTNMKNGPYLQEWLIYTLCIGGFVLIIVLSHFLRSYRRLPSSTKADETEKNDTRHDAVQSPYIRNTAIYDEIDEYMLEDDRGESTTVQNLKRIHSNDNINDNQSDNTIIKQEESSSYLEPVFVEKENETRNSFKESSLGLSSNTYCTTPVRTRFYNRNEFRQESADGYEVPVHVHKYESSSAAMSREEESLSNPCYNVYQQLLGDQNTNNNAYEESIKLYNEKDINIDETHIQDKLAITKRDRDPMDCLIHVVTTTRSREEVKHPKIELCCSQTKMGQNSENKAGNSENV</sequence>
<gene>
    <name evidence="2" type="ORF">MGAL_10B036381</name>
</gene>
<keyword evidence="3" id="KW-1185">Reference proteome</keyword>
<feature type="transmembrane region" description="Helical" evidence="1">
    <location>
        <begin position="23"/>
        <end position="43"/>
    </location>
</feature>